<protein>
    <recommendedName>
        <fullName evidence="4">Stc1 domain-containing protein</fullName>
    </recommendedName>
</protein>
<dbReference type="OrthoDB" id="5245386at2759"/>
<evidence type="ECO:0008006" key="4">
    <source>
        <dbReference type="Google" id="ProtNLM"/>
    </source>
</evidence>
<feature type="compositionally biased region" description="Low complexity" evidence="1">
    <location>
        <begin position="228"/>
        <end position="238"/>
    </location>
</feature>
<name>A0A423VGT2_CYTCH</name>
<feature type="region of interest" description="Disordered" evidence="1">
    <location>
        <begin position="401"/>
        <end position="459"/>
    </location>
</feature>
<feature type="compositionally biased region" description="Polar residues" evidence="1">
    <location>
        <begin position="244"/>
        <end position="256"/>
    </location>
</feature>
<organism evidence="2 3">
    <name type="scientific">Cytospora chrysosperma</name>
    <name type="common">Cytospora canker fungus</name>
    <name type="synonym">Sphaeria chrysosperma</name>
    <dbReference type="NCBI Taxonomy" id="252740"/>
    <lineage>
        <taxon>Eukaryota</taxon>
        <taxon>Fungi</taxon>
        <taxon>Dikarya</taxon>
        <taxon>Ascomycota</taxon>
        <taxon>Pezizomycotina</taxon>
        <taxon>Sordariomycetes</taxon>
        <taxon>Sordariomycetidae</taxon>
        <taxon>Diaporthales</taxon>
        <taxon>Cytosporaceae</taxon>
        <taxon>Cytospora</taxon>
    </lineage>
</organism>
<feature type="region of interest" description="Disordered" evidence="1">
    <location>
        <begin position="75"/>
        <end position="100"/>
    </location>
</feature>
<sequence>MGSSDLNLAGRHANAYAMDQTVPHKEVIFDEIVVSTQPAVPSPVRNSSTIATSFKNATRSNPQFTFQGVQRRTLKNTYRKSISTTPTPSEPSEATAERGTPRRMIETQSFATAKGSNEAIHIPVSKPRKVKAYCANCQERRNNGRYKVHHCQDCQYFESDTQTAARNAPTRSVTPYLTSPTRIDKIYCEECIGRKHEPGDNGRSRKNAKHKCAKCLKLRDEAASREGSTSQTQSQSQSVKAASENGTGSSFSSGSKQPRKITNDKATKLTRQFVYRKAKIAPGTLHWVYGGSNFRNEDEDSQDIEESGNKTYENEYYDTQRHIPVPAQNSYSGASLRRTQDFPEMLTRRDHIRGVWVPNFDPERLIATFGLRKCLDAKRKQDLQLFQRNGERWGTTKIRLGPAGAVDSQPPPPNNKPLDANSEQGARMPALVKDSPPLPRTTSDPRFQPWGHPNAMLSR</sequence>
<dbReference type="AlphaFoldDB" id="A0A423VGT2"/>
<proteinExistence type="predicted"/>
<reference evidence="2 3" key="1">
    <citation type="submission" date="2015-09" db="EMBL/GenBank/DDBJ databases">
        <title>Host preference determinants of Valsa canker pathogens revealed by comparative genomics.</title>
        <authorList>
            <person name="Yin Z."/>
            <person name="Huang L."/>
        </authorList>
    </citation>
    <scope>NUCLEOTIDE SEQUENCE [LARGE SCALE GENOMIC DNA]</scope>
    <source>
        <strain evidence="2 3">YSFL</strain>
    </source>
</reference>
<comment type="caution">
    <text evidence="2">The sequence shown here is derived from an EMBL/GenBank/DDBJ whole genome shotgun (WGS) entry which is preliminary data.</text>
</comment>
<dbReference type="EMBL" id="LJZO01000052">
    <property type="protein sequence ID" value="ROV90175.1"/>
    <property type="molecule type" value="Genomic_DNA"/>
</dbReference>
<feature type="region of interest" description="Disordered" evidence="1">
    <location>
        <begin position="223"/>
        <end position="265"/>
    </location>
</feature>
<keyword evidence="3" id="KW-1185">Reference proteome</keyword>
<gene>
    <name evidence="2" type="ORF">VSDG_08820</name>
</gene>
<dbReference type="Proteomes" id="UP000284375">
    <property type="component" value="Unassembled WGS sequence"/>
</dbReference>
<evidence type="ECO:0000256" key="1">
    <source>
        <dbReference type="SAM" id="MobiDB-lite"/>
    </source>
</evidence>
<feature type="compositionally biased region" description="Low complexity" evidence="1">
    <location>
        <begin position="83"/>
        <end position="94"/>
    </location>
</feature>
<accession>A0A423VGT2</accession>
<evidence type="ECO:0000313" key="2">
    <source>
        <dbReference type="EMBL" id="ROV90175.1"/>
    </source>
</evidence>
<evidence type="ECO:0000313" key="3">
    <source>
        <dbReference type="Proteomes" id="UP000284375"/>
    </source>
</evidence>